<accession>E1R3I7</accession>
<organism evidence="1 2">
    <name type="scientific">Sediminispirochaeta smaragdinae (strain DSM 11293 / JCM 15392 / SEBR 4228)</name>
    <name type="common">Spirochaeta smaragdinae</name>
    <dbReference type="NCBI Taxonomy" id="573413"/>
    <lineage>
        <taxon>Bacteria</taxon>
        <taxon>Pseudomonadati</taxon>
        <taxon>Spirochaetota</taxon>
        <taxon>Spirochaetia</taxon>
        <taxon>Spirochaetales</taxon>
        <taxon>Spirochaetaceae</taxon>
        <taxon>Sediminispirochaeta</taxon>
    </lineage>
</organism>
<evidence type="ECO:0000313" key="1">
    <source>
        <dbReference type="EMBL" id="ADK81618.1"/>
    </source>
</evidence>
<dbReference type="STRING" id="573413.Spirs_2505"/>
<keyword evidence="2" id="KW-1185">Reference proteome</keyword>
<evidence type="ECO:0000313" key="2">
    <source>
        <dbReference type="Proteomes" id="UP000002318"/>
    </source>
</evidence>
<dbReference type="HOGENOM" id="CLU_915001_0_0_12"/>
<sequence length="304" mass="33583">MKQIGICKIHFLSEALSPITHMMGVSGNESIINREKVFYDNDVVEIPVLSGNALRHKMIRQPGALYLIDQCGLRGKLTIDQANYMLTGGSLTESSTNDNIPLIAELQEVSPLYRLLGGSLKNQVVGGSLFVSRGLLCCAENQEVIEKLSGDYELPDGVLKPAQHFVSKYQYTRGDASRMKDATEILGEIAEKKSNLMIYSGENIIPGALFYHDITLYNVSPLEVGSALHAIKLWQDNDGIIGGSARIGHGKLKSSIWIDGLTDWFGTERGPDELVQEYIDHVQANTDAFKRWLSKAFPSKVELL</sequence>
<name>E1R3I7_SEDSS</name>
<protein>
    <submittedName>
        <fullName evidence="1">Uncharacterized protein</fullName>
    </submittedName>
</protein>
<dbReference type="KEGG" id="ssm:Spirs_2505"/>
<reference evidence="1 2" key="1">
    <citation type="journal article" date="2010" name="Stand. Genomic Sci.">
        <title>Complete genome sequence of Spirochaeta smaragdinae type strain (SEBR 4228).</title>
        <authorList>
            <person name="Mavromatis K."/>
            <person name="Yasawong M."/>
            <person name="Chertkov O."/>
            <person name="Lapidus A."/>
            <person name="Lucas S."/>
            <person name="Nolan M."/>
            <person name="Del Rio T.G."/>
            <person name="Tice H."/>
            <person name="Cheng J.F."/>
            <person name="Pitluck S."/>
            <person name="Liolios K."/>
            <person name="Ivanova N."/>
            <person name="Tapia R."/>
            <person name="Han C."/>
            <person name="Bruce D."/>
            <person name="Goodwin L."/>
            <person name="Pati A."/>
            <person name="Chen A."/>
            <person name="Palaniappan K."/>
            <person name="Land M."/>
            <person name="Hauser L."/>
            <person name="Chang Y.J."/>
            <person name="Jeffries C.D."/>
            <person name="Detter J.C."/>
            <person name="Rohde M."/>
            <person name="Brambilla E."/>
            <person name="Spring S."/>
            <person name="Goker M."/>
            <person name="Sikorski J."/>
            <person name="Woyke T."/>
            <person name="Bristow J."/>
            <person name="Eisen J.A."/>
            <person name="Markowitz V."/>
            <person name="Hugenholtz P."/>
            <person name="Klenk H.P."/>
            <person name="Kyrpides N.C."/>
        </authorList>
    </citation>
    <scope>NUCLEOTIDE SEQUENCE [LARGE SCALE GENOMIC DNA]</scope>
    <source>
        <strain evidence="2">DSM 11293 / JCM 15392 / SEBR 4228</strain>
    </source>
</reference>
<dbReference type="eggNOG" id="ENOG5034A9K">
    <property type="taxonomic scope" value="Bacteria"/>
</dbReference>
<proteinExistence type="predicted"/>
<dbReference type="Proteomes" id="UP000002318">
    <property type="component" value="Chromosome"/>
</dbReference>
<dbReference type="EMBL" id="CP002116">
    <property type="protein sequence ID" value="ADK81618.1"/>
    <property type="molecule type" value="Genomic_DNA"/>
</dbReference>
<gene>
    <name evidence="1" type="ordered locus">Spirs_2505</name>
</gene>
<dbReference type="AlphaFoldDB" id="E1R3I7"/>